<evidence type="ECO:0000256" key="4">
    <source>
        <dbReference type="SAM" id="Phobius"/>
    </source>
</evidence>
<evidence type="ECO:0000313" key="7">
    <source>
        <dbReference type="Proteomes" id="UP000291822"/>
    </source>
</evidence>
<name>A0A4R0YJE8_9GAMM</name>
<dbReference type="SUPFAM" id="SSF55073">
    <property type="entry name" value="Nucleotide cyclase"/>
    <property type="match status" value="1"/>
</dbReference>
<dbReference type="GO" id="GO:0052621">
    <property type="term" value="F:diguanylate cyclase activity"/>
    <property type="evidence" value="ECO:0007669"/>
    <property type="project" value="UniProtKB-EC"/>
</dbReference>
<protein>
    <recommendedName>
        <fullName evidence="2">diguanylate cyclase</fullName>
        <ecNumber evidence="2">2.7.7.65</ecNumber>
    </recommendedName>
</protein>
<dbReference type="InterPro" id="IPR043128">
    <property type="entry name" value="Rev_trsase/Diguanyl_cyclase"/>
</dbReference>
<keyword evidence="7" id="KW-1185">Reference proteome</keyword>
<organism evidence="6 7">
    <name type="scientific">Dyella soli</name>
    <dbReference type="NCBI Taxonomy" id="522319"/>
    <lineage>
        <taxon>Bacteria</taxon>
        <taxon>Pseudomonadati</taxon>
        <taxon>Pseudomonadota</taxon>
        <taxon>Gammaproteobacteria</taxon>
        <taxon>Lysobacterales</taxon>
        <taxon>Rhodanobacteraceae</taxon>
        <taxon>Dyella</taxon>
    </lineage>
</organism>
<comment type="caution">
    <text evidence="6">The sequence shown here is derived from an EMBL/GenBank/DDBJ whole genome shotgun (WGS) entry which is preliminary data.</text>
</comment>
<dbReference type="Pfam" id="PF00990">
    <property type="entry name" value="GGDEF"/>
    <property type="match status" value="1"/>
</dbReference>
<evidence type="ECO:0000313" key="6">
    <source>
        <dbReference type="EMBL" id="TCI06275.1"/>
    </source>
</evidence>
<dbReference type="InterPro" id="IPR029787">
    <property type="entry name" value="Nucleotide_cyclase"/>
</dbReference>
<dbReference type="PROSITE" id="PS50887">
    <property type="entry name" value="GGDEF"/>
    <property type="match status" value="1"/>
</dbReference>
<dbReference type="NCBIfam" id="TIGR00254">
    <property type="entry name" value="GGDEF"/>
    <property type="match status" value="1"/>
</dbReference>
<keyword evidence="4" id="KW-0812">Transmembrane</keyword>
<dbReference type="InterPro" id="IPR050469">
    <property type="entry name" value="Diguanylate_Cyclase"/>
</dbReference>
<comment type="cofactor">
    <cofactor evidence="1">
        <name>Mg(2+)</name>
        <dbReference type="ChEBI" id="CHEBI:18420"/>
    </cofactor>
</comment>
<dbReference type="SMART" id="SM00267">
    <property type="entry name" value="GGDEF"/>
    <property type="match status" value="1"/>
</dbReference>
<dbReference type="Gene3D" id="3.30.70.270">
    <property type="match status" value="1"/>
</dbReference>
<evidence type="ECO:0000259" key="5">
    <source>
        <dbReference type="PROSITE" id="PS50887"/>
    </source>
</evidence>
<dbReference type="AlphaFoldDB" id="A0A4R0YJE8"/>
<evidence type="ECO:0000256" key="3">
    <source>
        <dbReference type="ARBA" id="ARBA00034247"/>
    </source>
</evidence>
<dbReference type="EC" id="2.7.7.65" evidence="2"/>
<keyword evidence="4" id="KW-1133">Transmembrane helix</keyword>
<dbReference type="Proteomes" id="UP000291822">
    <property type="component" value="Unassembled WGS sequence"/>
</dbReference>
<dbReference type="PANTHER" id="PTHR45138:SF9">
    <property type="entry name" value="DIGUANYLATE CYCLASE DGCM-RELATED"/>
    <property type="match status" value="1"/>
</dbReference>
<evidence type="ECO:0000256" key="1">
    <source>
        <dbReference type="ARBA" id="ARBA00001946"/>
    </source>
</evidence>
<gene>
    <name evidence="6" type="ORF">EZM97_35470</name>
</gene>
<dbReference type="FunFam" id="3.30.70.270:FF:000001">
    <property type="entry name" value="Diguanylate cyclase domain protein"/>
    <property type="match status" value="1"/>
</dbReference>
<dbReference type="PANTHER" id="PTHR45138">
    <property type="entry name" value="REGULATORY COMPONENTS OF SENSORY TRANSDUCTION SYSTEM"/>
    <property type="match status" value="1"/>
</dbReference>
<sequence>MFQGDYATSEAQLRNIIDHSGDDILAAKASGQLLNNLSTNRRYEEAFALANRLTAQLGDIKDPLTRFMLLTNLSQMMNLAGQTDLAIQYARMAGDAIPSGESTCRPYYMEAAALYNGKRLKSTSPEIQRAVDACESAHQVVFTNATLLMLASIYLEEHQPAKALALMDRLEESIRASHYYPQMQAAHIERAQANEQLGNYADARKSALAGIGMSNADEVSNWLRDAYEVLYRVEKARGNNPGAIAYYERFVAQDKGYLDDVSARALAYEVAQQHMLMHKLETERLSKQNNILRLQQALDTKAMETSRLYIALLSVVLVSIVLWLFRVKRSQLRFKRLSRLDGLTGILNHQHFIGDAERMLRVMERKPSHACLIFIDLDHFKQVNDTHGHPAGDDVLRRTVGICQQYLRNNDVFGRLGGEEFGILLSDCPRERGLAMADSIRIAIQSSVFDSHGSMITTSASVGLASTDAFGFDLKRLCREADAALYRAKRTGRNRVMADTPSNGLVEA</sequence>
<evidence type="ECO:0000256" key="2">
    <source>
        <dbReference type="ARBA" id="ARBA00012528"/>
    </source>
</evidence>
<proteinExistence type="predicted"/>
<dbReference type="Gene3D" id="1.25.40.10">
    <property type="entry name" value="Tetratricopeptide repeat domain"/>
    <property type="match status" value="1"/>
</dbReference>
<dbReference type="InterPro" id="IPR011990">
    <property type="entry name" value="TPR-like_helical_dom_sf"/>
</dbReference>
<comment type="catalytic activity">
    <reaction evidence="3">
        <text>2 GTP = 3',3'-c-di-GMP + 2 diphosphate</text>
        <dbReference type="Rhea" id="RHEA:24898"/>
        <dbReference type="ChEBI" id="CHEBI:33019"/>
        <dbReference type="ChEBI" id="CHEBI:37565"/>
        <dbReference type="ChEBI" id="CHEBI:58805"/>
        <dbReference type="EC" id="2.7.7.65"/>
    </reaction>
</comment>
<feature type="transmembrane region" description="Helical" evidence="4">
    <location>
        <begin position="308"/>
        <end position="327"/>
    </location>
</feature>
<dbReference type="CDD" id="cd01949">
    <property type="entry name" value="GGDEF"/>
    <property type="match status" value="1"/>
</dbReference>
<reference evidence="6 7" key="1">
    <citation type="submission" date="2019-02" db="EMBL/GenBank/DDBJ databases">
        <title>Dyella amyloliquefaciens sp. nov., isolated from forest soil.</title>
        <authorList>
            <person name="Gao Z.-H."/>
            <person name="Qiu L.-H."/>
        </authorList>
    </citation>
    <scope>NUCLEOTIDE SEQUENCE [LARGE SCALE GENOMIC DNA]</scope>
    <source>
        <strain evidence="6 7">KACC 12747</strain>
    </source>
</reference>
<dbReference type="InterPro" id="IPR000160">
    <property type="entry name" value="GGDEF_dom"/>
</dbReference>
<dbReference type="SUPFAM" id="SSF48452">
    <property type="entry name" value="TPR-like"/>
    <property type="match status" value="1"/>
</dbReference>
<keyword evidence="4" id="KW-0472">Membrane</keyword>
<accession>A0A4R0YJE8</accession>
<feature type="domain" description="GGDEF" evidence="5">
    <location>
        <begin position="368"/>
        <end position="501"/>
    </location>
</feature>
<dbReference type="EMBL" id="SJTG01000007">
    <property type="protein sequence ID" value="TCI06275.1"/>
    <property type="molecule type" value="Genomic_DNA"/>
</dbReference>